<evidence type="ECO:0000256" key="1">
    <source>
        <dbReference type="SAM" id="MobiDB-lite"/>
    </source>
</evidence>
<gene>
    <name evidence="2" type="ORF">Tci_920544</name>
</gene>
<feature type="region of interest" description="Disordered" evidence="1">
    <location>
        <begin position="15"/>
        <end position="123"/>
    </location>
</feature>
<evidence type="ECO:0000313" key="2">
    <source>
        <dbReference type="EMBL" id="GFD48575.1"/>
    </source>
</evidence>
<organism evidence="2">
    <name type="scientific">Tanacetum cinerariifolium</name>
    <name type="common">Dalmatian daisy</name>
    <name type="synonym">Chrysanthemum cinerariifolium</name>
    <dbReference type="NCBI Taxonomy" id="118510"/>
    <lineage>
        <taxon>Eukaryota</taxon>
        <taxon>Viridiplantae</taxon>
        <taxon>Streptophyta</taxon>
        <taxon>Embryophyta</taxon>
        <taxon>Tracheophyta</taxon>
        <taxon>Spermatophyta</taxon>
        <taxon>Magnoliopsida</taxon>
        <taxon>eudicotyledons</taxon>
        <taxon>Gunneridae</taxon>
        <taxon>Pentapetalae</taxon>
        <taxon>asterids</taxon>
        <taxon>campanulids</taxon>
        <taxon>Asterales</taxon>
        <taxon>Asteraceae</taxon>
        <taxon>Asteroideae</taxon>
        <taxon>Anthemideae</taxon>
        <taxon>Anthemidinae</taxon>
        <taxon>Tanacetum</taxon>
    </lineage>
</organism>
<comment type="caution">
    <text evidence="2">The sequence shown here is derived from an EMBL/GenBank/DDBJ whole genome shotgun (WGS) entry which is preliminary data.</text>
</comment>
<protein>
    <submittedName>
        <fullName evidence="2">Uncharacterized protein</fullName>
    </submittedName>
</protein>
<name>A0A699WLT6_TANCI</name>
<dbReference type="EMBL" id="BKCJ011725317">
    <property type="protein sequence ID" value="GFD48575.1"/>
    <property type="molecule type" value="Genomic_DNA"/>
</dbReference>
<dbReference type="AlphaFoldDB" id="A0A699WLT6"/>
<proteinExistence type="predicted"/>
<reference evidence="2" key="1">
    <citation type="journal article" date="2019" name="Sci. Rep.">
        <title>Draft genome of Tanacetum cinerariifolium, the natural source of mosquito coil.</title>
        <authorList>
            <person name="Yamashiro T."/>
            <person name="Shiraishi A."/>
            <person name="Satake H."/>
            <person name="Nakayama K."/>
        </authorList>
    </citation>
    <scope>NUCLEOTIDE SEQUENCE</scope>
</reference>
<accession>A0A699WLT6</accession>
<feature type="compositionally biased region" description="Polar residues" evidence="1">
    <location>
        <begin position="62"/>
        <end position="89"/>
    </location>
</feature>
<feature type="non-terminal residue" evidence="2">
    <location>
        <position position="123"/>
    </location>
</feature>
<sequence>MPLLAYMLNQGEPAFVQAQQQEVSPPPPSPVVASHPSHDLMPSPPRQSSPLHIPYGPAPSSGVVSTEPIQDIPSSSGPSEPVQETNTSPIRDDDTGGGSFYESLPHPPLQLHISVPLKELQRN</sequence>